<sequence>MMFLKLALGLVSISVVQIGLSGFTPVSAAVSSPHQGMTMDCSVADQCTWRGASTLEWEASSSQKIPEPGMVTAIILSGLGIVSSQKRRRVSDQ</sequence>
<dbReference type="RefSeq" id="WP_368007477.1">
    <property type="nucleotide sequence ID" value="NZ_JAMXFF010000025.1"/>
</dbReference>
<name>A0ABT2MTB8_9CYAN</name>
<keyword evidence="2" id="KW-1185">Reference proteome</keyword>
<proteinExistence type="predicted"/>
<accession>A0ABT2MTB8</accession>
<evidence type="ECO:0000313" key="1">
    <source>
        <dbReference type="EMBL" id="MCT7967923.1"/>
    </source>
</evidence>
<dbReference type="Proteomes" id="UP001525890">
    <property type="component" value="Unassembled WGS sequence"/>
</dbReference>
<protein>
    <recommendedName>
        <fullName evidence="3">PEP-CTERM sorting domain-containing protein</fullName>
    </recommendedName>
</protein>
<comment type="caution">
    <text evidence="1">The sequence shown here is derived from an EMBL/GenBank/DDBJ whole genome shotgun (WGS) entry which is preliminary data.</text>
</comment>
<evidence type="ECO:0008006" key="3">
    <source>
        <dbReference type="Google" id="ProtNLM"/>
    </source>
</evidence>
<organism evidence="1 2">
    <name type="scientific">Laspinema palackyanum D2a</name>
    <dbReference type="NCBI Taxonomy" id="2953684"/>
    <lineage>
        <taxon>Bacteria</taxon>
        <taxon>Bacillati</taxon>
        <taxon>Cyanobacteriota</taxon>
        <taxon>Cyanophyceae</taxon>
        <taxon>Oscillatoriophycideae</taxon>
        <taxon>Oscillatoriales</taxon>
        <taxon>Laspinemataceae</taxon>
        <taxon>Laspinema</taxon>
        <taxon>Laspinema palackyanum</taxon>
    </lineage>
</organism>
<reference evidence="1 2" key="1">
    <citation type="journal article" date="2022" name="Front. Microbiol.">
        <title>High genomic differentiation and limited gene flow indicate recent cryptic speciation within the genus Laspinema (cyanobacteria).</title>
        <authorList>
            <person name="Stanojkovic A."/>
            <person name="Skoupy S."/>
            <person name="Skaloud P."/>
            <person name="Dvorak P."/>
        </authorList>
    </citation>
    <scope>NUCLEOTIDE SEQUENCE [LARGE SCALE GENOMIC DNA]</scope>
    <source>
        <strain evidence="1 2">D2a</strain>
    </source>
</reference>
<gene>
    <name evidence="1" type="ORF">NG799_16550</name>
</gene>
<evidence type="ECO:0000313" key="2">
    <source>
        <dbReference type="Proteomes" id="UP001525890"/>
    </source>
</evidence>
<dbReference type="EMBL" id="JAMXFF010000025">
    <property type="protein sequence ID" value="MCT7967923.1"/>
    <property type="molecule type" value="Genomic_DNA"/>
</dbReference>